<keyword evidence="9" id="KW-1185">Reference proteome</keyword>
<evidence type="ECO:0000256" key="6">
    <source>
        <dbReference type="ARBA" id="ARBA00023157"/>
    </source>
</evidence>
<gene>
    <name evidence="8" type="ORF">PAXRUDRAFT_12711</name>
</gene>
<protein>
    <recommendedName>
        <fullName evidence="7">Hydrophobin</fullName>
    </recommendedName>
</protein>
<sequence length="111" mass="10880">MFARVFAVASLAAFALAGAVPTTTPASQCNTGSLQCCNQVQSASAANLANPQWNLVSVLGGLTGNVGTSCTPITVIGTGSGADCTAQPVCCTGNTFNGLVNVGCSPVNLNA</sequence>
<keyword evidence="6 7" id="KW-1015">Disulfide bond</keyword>
<feature type="signal peptide" evidence="7">
    <location>
        <begin position="1"/>
        <end position="19"/>
    </location>
</feature>
<dbReference type="GO" id="GO:0005199">
    <property type="term" value="F:structural constituent of cell wall"/>
    <property type="evidence" value="ECO:0007669"/>
    <property type="project" value="InterPro"/>
</dbReference>
<dbReference type="EMBL" id="KN825192">
    <property type="protein sequence ID" value="KIK93356.1"/>
    <property type="molecule type" value="Genomic_DNA"/>
</dbReference>
<dbReference type="OrthoDB" id="4225815at2759"/>
<keyword evidence="4 7" id="KW-0964">Secreted</keyword>
<comment type="similarity">
    <text evidence="2 7">Belongs to the fungal hydrophobin family.</text>
</comment>
<evidence type="ECO:0000313" key="9">
    <source>
        <dbReference type="Proteomes" id="UP000054538"/>
    </source>
</evidence>
<keyword evidence="5 7" id="KW-0732">Signal</keyword>
<dbReference type="AlphaFoldDB" id="A0A0D0DVA0"/>
<dbReference type="Pfam" id="PF01185">
    <property type="entry name" value="Hydrophobin"/>
    <property type="match status" value="1"/>
</dbReference>
<evidence type="ECO:0000256" key="5">
    <source>
        <dbReference type="ARBA" id="ARBA00022729"/>
    </source>
</evidence>
<dbReference type="GO" id="GO:0009277">
    <property type="term" value="C:fungal-type cell wall"/>
    <property type="evidence" value="ECO:0007669"/>
    <property type="project" value="InterPro"/>
</dbReference>
<evidence type="ECO:0000256" key="7">
    <source>
        <dbReference type="RuleBase" id="RU365009"/>
    </source>
</evidence>
<dbReference type="SMART" id="SM00075">
    <property type="entry name" value="HYDRO"/>
    <property type="match status" value="1"/>
</dbReference>
<feature type="chain" id="PRO_5013986927" description="Hydrophobin" evidence="7">
    <location>
        <begin position="20"/>
        <end position="111"/>
    </location>
</feature>
<dbReference type="PROSITE" id="PS00956">
    <property type="entry name" value="HYDROPHOBIN"/>
    <property type="match status" value="1"/>
</dbReference>
<evidence type="ECO:0000313" key="8">
    <source>
        <dbReference type="EMBL" id="KIK93356.1"/>
    </source>
</evidence>
<evidence type="ECO:0000256" key="2">
    <source>
        <dbReference type="ARBA" id="ARBA00010446"/>
    </source>
</evidence>
<evidence type="ECO:0000256" key="4">
    <source>
        <dbReference type="ARBA" id="ARBA00022525"/>
    </source>
</evidence>
<organism evidence="8 9">
    <name type="scientific">Paxillus rubicundulus Ve08.2h10</name>
    <dbReference type="NCBI Taxonomy" id="930991"/>
    <lineage>
        <taxon>Eukaryota</taxon>
        <taxon>Fungi</taxon>
        <taxon>Dikarya</taxon>
        <taxon>Basidiomycota</taxon>
        <taxon>Agaricomycotina</taxon>
        <taxon>Agaricomycetes</taxon>
        <taxon>Agaricomycetidae</taxon>
        <taxon>Boletales</taxon>
        <taxon>Paxilineae</taxon>
        <taxon>Paxillaceae</taxon>
        <taxon>Paxillus</taxon>
    </lineage>
</organism>
<dbReference type="InParanoid" id="A0A0D0DVA0"/>
<dbReference type="STRING" id="930991.A0A0D0DVA0"/>
<keyword evidence="3 7" id="KW-0134">Cell wall</keyword>
<dbReference type="InterPro" id="IPR001338">
    <property type="entry name" value="Class_I_Hydrophobin"/>
</dbReference>
<accession>A0A0D0DVA0</accession>
<proteinExistence type="inferred from homology"/>
<dbReference type="CDD" id="cd23507">
    <property type="entry name" value="hydrophobin_I"/>
    <property type="match status" value="1"/>
</dbReference>
<evidence type="ECO:0000256" key="1">
    <source>
        <dbReference type="ARBA" id="ARBA00004191"/>
    </source>
</evidence>
<reference evidence="8 9" key="1">
    <citation type="submission" date="2014-04" db="EMBL/GenBank/DDBJ databases">
        <authorList>
            <consortium name="DOE Joint Genome Institute"/>
            <person name="Kuo A."/>
            <person name="Kohler A."/>
            <person name="Jargeat P."/>
            <person name="Nagy L.G."/>
            <person name="Floudas D."/>
            <person name="Copeland A."/>
            <person name="Barry K.W."/>
            <person name="Cichocki N."/>
            <person name="Veneault-Fourrey C."/>
            <person name="LaButti K."/>
            <person name="Lindquist E.A."/>
            <person name="Lipzen A."/>
            <person name="Lundell T."/>
            <person name="Morin E."/>
            <person name="Murat C."/>
            <person name="Sun H."/>
            <person name="Tunlid A."/>
            <person name="Henrissat B."/>
            <person name="Grigoriev I.V."/>
            <person name="Hibbett D.S."/>
            <person name="Martin F."/>
            <person name="Nordberg H.P."/>
            <person name="Cantor M.N."/>
            <person name="Hua S.X."/>
        </authorList>
    </citation>
    <scope>NUCLEOTIDE SEQUENCE [LARGE SCALE GENOMIC DNA]</scope>
    <source>
        <strain evidence="8 9">Ve08.2h10</strain>
    </source>
</reference>
<dbReference type="HOGENOM" id="CLU_105134_2_0_1"/>
<reference evidence="9" key="2">
    <citation type="submission" date="2015-01" db="EMBL/GenBank/DDBJ databases">
        <title>Evolutionary Origins and Diversification of the Mycorrhizal Mutualists.</title>
        <authorList>
            <consortium name="DOE Joint Genome Institute"/>
            <consortium name="Mycorrhizal Genomics Consortium"/>
            <person name="Kohler A."/>
            <person name="Kuo A."/>
            <person name="Nagy L.G."/>
            <person name="Floudas D."/>
            <person name="Copeland A."/>
            <person name="Barry K.W."/>
            <person name="Cichocki N."/>
            <person name="Veneault-Fourrey C."/>
            <person name="LaButti K."/>
            <person name="Lindquist E.A."/>
            <person name="Lipzen A."/>
            <person name="Lundell T."/>
            <person name="Morin E."/>
            <person name="Murat C."/>
            <person name="Riley R."/>
            <person name="Ohm R."/>
            <person name="Sun H."/>
            <person name="Tunlid A."/>
            <person name="Henrissat B."/>
            <person name="Grigoriev I.V."/>
            <person name="Hibbett D.S."/>
            <person name="Martin F."/>
        </authorList>
    </citation>
    <scope>NUCLEOTIDE SEQUENCE [LARGE SCALE GENOMIC DNA]</scope>
    <source>
        <strain evidence="9">Ve08.2h10</strain>
    </source>
</reference>
<comment type="subcellular location">
    <subcellularLocation>
        <location evidence="1 7">Secreted</location>
        <location evidence="1 7">Cell wall</location>
    </subcellularLocation>
</comment>
<dbReference type="Proteomes" id="UP000054538">
    <property type="component" value="Unassembled WGS sequence"/>
</dbReference>
<dbReference type="InterPro" id="IPR019778">
    <property type="entry name" value="Class_I_Hydrophobin_CS"/>
</dbReference>
<evidence type="ECO:0000256" key="3">
    <source>
        <dbReference type="ARBA" id="ARBA00022512"/>
    </source>
</evidence>
<name>A0A0D0DVA0_9AGAM</name>